<dbReference type="Pfam" id="PF00271">
    <property type="entry name" value="Helicase_C"/>
    <property type="match status" value="1"/>
</dbReference>
<dbReference type="AlphaFoldDB" id="A0AAU8D024"/>
<dbReference type="InterPro" id="IPR049730">
    <property type="entry name" value="SNF2/RAD54-like_C"/>
</dbReference>
<sequence length="1074" mass="118461">MLGYLVQHRLFGCCKIIRIDGRTVEVRLCDVGGRRLFSLQAFEGGDFKRTTLHAGALAICSHGQCSINALVDGDEAGPRHYRVIYEDGLGATVSEIELLPLPASLTDSLPARLLQGRTDPYALFSARHRLLVALARFNRQVGGLRALLASRIDLHPHQAFVAGTVILDPVRRYILADEVGLGKTIEAGIILHDLLSRRPDARVLVLTPGPLTRQWLCEMHSSFGGQAFKLADLHPIQSVDLSRWSKVICSTNFALDGLDEDLLAVPWDLVVVDEVHHLLNAPHLYEMVEQLSRSARDLLLLSAIPVRRRESELYRLLALLDPRTYAKDGTGEEAFLAIYEAQEPLGRRLNLLSHDLTDLESGEATNKDVIERLGRLLSLPILQEDEQLQALLAAAEAEPERAASLAREAHLTVSDRYRVNRRILRNRRERLISQDRLPAIIRMPTPLCYEPDQIEGEAVTAAEAMLAALAADTSLSRDVLRPFSRILLQALVDPIATLDVLVAVRDAKAATVNSYGREMLNAVVGLGGDRWTVQLHTACAGVKAHVDPRLLSAGLRLASNWRSSQSSSARWDAMVSLLRGEIAANRKTLVFAGFPGVAQRLATLLKDVFGEKSVTEFRSDLDDMTKEENVRRFRTESNVSIMVSDESGGEGRNFQFAHSLVHADLPWHLAVIEQRIGRLDRLGREAISNQVISHICVSAGAWESGLFACYHDGLDLFGTSVSGLEFALRHLQDEIVDAALTGGQDEMHDLVPRLQAIAAEERVRDDSEALLDEASYHAARAERFMHTPSPGIETALEAAFLDYFRVLAGGKGVSRHESADGAEGLWCLRPGNVRHGELTIVDKDAEGELRKRIGTFRRALAQRQRDAEFFTYGNPLFDAVVESLGHRLTGRTYAIVCQAAGAISFIGLEMIVAARPRLNASDISPSLLNLADAIFGARRRPLFVPLIQGQKVDGQQLATLRTSLSAKGEGPRWRDLSGDEVQQFVRRVDGDLSTCLNRAMEHDIPAARQVFARELAEPLASERKRIELQRRQLIEGGDAAGAAEADMLERYSALIDSWDIVLDGIGFLAVNIRG</sequence>
<keyword evidence="1" id="KW-0378">Hydrolase</keyword>
<dbReference type="SMART" id="SM00487">
    <property type="entry name" value="DEXDc"/>
    <property type="match status" value="1"/>
</dbReference>
<dbReference type="GO" id="GO:0016787">
    <property type="term" value="F:hydrolase activity"/>
    <property type="evidence" value="ECO:0007669"/>
    <property type="project" value="UniProtKB-KW"/>
</dbReference>
<protein>
    <submittedName>
        <fullName evidence="4">SNF2-related protein</fullName>
    </submittedName>
</protein>
<dbReference type="GO" id="GO:0004386">
    <property type="term" value="F:helicase activity"/>
    <property type="evidence" value="ECO:0007669"/>
    <property type="project" value="UniProtKB-KW"/>
</dbReference>
<organism evidence="4">
    <name type="scientific">Mesorhizobium sp. WSM2240</name>
    <dbReference type="NCBI Taxonomy" id="3228851"/>
    <lineage>
        <taxon>Bacteria</taxon>
        <taxon>Pseudomonadati</taxon>
        <taxon>Pseudomonadota</taxon>
        <taxon>Alphaproteobacteria</taxon>
        <taxon>Hyphomicrobiales</taxon>
        <taxon>Phyllobacteriaceae</taxon>
        <taxon>Mesorhizobium</taxon>
    </lineage>
</organism>
<dbReference type="Pfam" id="PF00176">
    <property type="entry name" value="SNF2-rel_dom"/>
    <property type="match status" value="1"/>
</dbReference>
<geneLocation type="plasmid" evidence="4">
    <name>pMk2240B</name>
</geneLocation>
<dbReference type="GO" id="GO:0005524">
    <property type="term" value="F:ATP binding"/>
    <property type="evidence" value="ECO:0007669"/>
    <property type="project" value="InterPro"/>
</dbReference>
<evidence type="ECO:0000313" key="4">
    <source>
        <dbReference type="EMBL" id="XCG51986.1"/>
    </source>
</evidence>
<proteinExistence type="predicted"/>
<dbReference type="InterPro" id="IPR001650">
    <property type="entry name" value="Helicase_C-like"/>
</dbReference>
<dbReference type="SUPFAM" id="SSF52540">
    <property type="entry name" value="P-loop containing nucleoside triphosphate hydrolases"/>
    <property type="match status" value="2"/>
</dbReference>
<evidence type="ECO:0000256" key="1">
    <source>
        <dbReference type="ARBA" id="ARBA00022801"/>
    </source>
</evidence>
<dbReference type="CDD" id="cd18793">
    <property type="entry name" value="SF2_C_SNF"/>
    <property type="match status" value="1"/>
</dbReference>
<dbReference type="InterPro" id="IPR000330">
    <property type="entry name" value="SNF2_N"/>
</dbReference>
<dbReference type="InterPro" id="IPR038718">
    <property type="entry name" value="SNF2-like_sf"/>
</dbReference>
<feature type="domain" description="Helicase ATP-binding" evidence="2">
    <location>
        <begin position="164"/>
        <end position="323"/>
    </location>
</feature>
<keyword evidence="4" id="KW-0614">Plasmid</keyword>
<dbReference type="SMART" id="SM00490">
    <property type="entry name" value="HELICc"/>
    <property type="match status" value="1"/>
</dbReference>
<evidence type="ECO:0000259" key="2">
    <source>
        <dbReference type="PROSITE" id="PS51192"/>
    </source>
</evidence>
<dbReference type="Gene3D" id="3.40.50.10810">
    <property type="entry name" value="Tandem AAA-ATPase domain"/>
    <property type="match status" value="1"/>
</dbReference>
<feature type="domain" description="Helicase C-terminal" evidence="3">
    <location>
        <begin position="570"/>
        <end position="732"/>
    </location>
</feature>
<dbReference type="Gene3D" id="3.40.50.300">
    <property type="entry name" value="P-loop containing nucleotide triphosphate hydrolases"/>
    <property type="match status" value="1"/>
</dbReference>
<name>A0AAU8D024_9HYPH</name>
<dbReference type="PROSITE" id="PS51192">
    <property type="entry name" value="HELICASE_ATP_BIND_1"/>
    <property type="match status" value="1"/>
</dbReference>
<reference evidence="4" key="1">
    <citation type="submission" date="2024-06" db="EMBL/GenBank/DDBJ databases">
        <title>Mesorhizobium karijinii sp. nov., a symbiont of the iconic Swainsona formosa from arid Australia.</title>
        <authorList>
            <person name="Hill Y.J."/>
            <person name="Watkin E.L.J."/>
            <person name="O'Hara G.W."/>
            <person name="Terpolilli J."/>
            <person name="Tye M.L."/>
            <person name="Kohlmeier M.G."/>
        </authorList>
    </citation>
    <scope>NUCLEOTIDE SEQUENCE</scope>
    <source>
        <strain evidence="4">WSM2240</strain>
        <plasmid evidence="4">pMk2240B</plasmid>
    </source>
</reference>
<gene>
    <name evidence="4" type="ORF">ABVK50_29440</name>
</gene>
<dbReference type="InterPro" id="IPR014001">
    <property type="entry name" value="Helicase_ATP-bd"/>
</dbReference>
<dbReference type="InterPro" id="IPR027417">
    <property type="entry name" value="P-loop_NTPase"/>
</dbReference>
<dbReference type="EMBL" id="CP159255">
    <property type="protein sequence ID" value="XCG51986.1"/>
    <property type="molecule type" value="Genomic_DNA"/>
</dbReference>
<accession>A0AAU8D024</accession>
<dbReference type="PROSITE" id="PS51194">
    <property type="entry name" value="HELICASE_CTER"/>
    <property type="match status" value="1"/>
</dbReference>
<dbReference type="RefSeq" id="WP_353646248.1">
    <property type="nucleotide sequence ID" value="NZ_CP159255.1"/>
</dbReference>
<dbReference type="PANTHER" id="PTHR45766">
    <property type="entry name" value="DNA ANNEALING HELICASE AND ENDONUCLEASE ZRANB3 FAMILY MEMBER"/>
    <property type="match status" value="1"/>
</dbReference>
<evidence type="ECO:0000259" key="3">
    <source>
        <dbReference type="PROSITE" id="PS51194"/>
    </source>
</evidence>
<dbReference type="PANTHER" id="PTHR45766:SF6">
    <property type="entry name" value="SWI_SNF-RELATED MATRIX-ASSOCIATED ACTIN-DEPENDENT REGULATOR OF CHROMATIN SUBFAMILY A-LIKE PROTEIN 1"/>
    <property type="match status" value="1"/>
</dbReference>